<evidence type="ECO:0008006" key="3">
    <source>
        <dbReference type="Google" id="ProtNLM"/>
    </source>
</evidence>
<dbReference type="PROSITE" id="PS51257">
    <property type="entry name" value="PROKAR_LIPOPROTEIN"/>
    <property type="match status" value="1"/>
</dbReference>
<organism evidence="1 2">
    <name type="scientific">Parabacteroides distasonis</name>
    <dbReference type="NCBI Taxonomy" id="823"/>
    <lineage>
        <taxon>Bacteria</taxon>
        <taxon>Pseudomonadati</taxon>
        <taxon>Bacteroidota</taxon>
        <taxon>Bacteroidia</taxon>
        <taxon>Bacteroidales</taxon>
        <taxon>Tannerellaceae</taxon>
        <taxon>Parabacteroides</taxon>
    </lineage>
</organism>
<comment type="caution">
    <text evidence="1">The sequence shown here is derived from an EMBL/GenBank/DDBJ whole genome shotgun (WGS) entry which is preliminary data.</text>
</comment>
<dbReference type="AlphaFoldDB" id="A0A1Y4IQ06"/>
<protein>
    <recommendedName>
        <fullName evidence="3">Fimbrillin family protein</fullName>
    </recommendedName>
</protein>
<reference evidence="2" key="1">
    <citation type="submission" date="2017-04" db="EMBL/GenBank/DDBJ databases">
        <title>Function of individual gut microbiota members based on whole genome sequencing of pure cultures obtained from chicken caecum.</title>
        <authorList>
            <person name="Medvecky M."/>
            <person name="Cejkova D."/>
            <person name="Polansky O."/>
            <person name="Karasova D."/>
            <person name="Kubasova T."/>
            <person name="Cizek A."/>
            <person name="Rychlik I."/>
        </authorList>
    </citation>
    <scope>NUCLEOTIDE SEQUENCE [LARGE SCALE GENOMIC DNA]</scope>
    <source>
        <strain evidence="2">An199</strain>
    </source>
</reference>
<gene>
    <name evidence="1" type="ORF">B5F32_11020</name>
</gene>
<name>A0A1Y4IQ06_PARDI</name>
<evidence type="ECO:0000313" key="1">
    <source>
        <dbReference type="EMBL" id="OUP18942.1"/>
    </source>
</evidence>
<sequence>MIFRQLSEKAGLLLLGFLVLGSCGKDDPEPPAPNPDKGTLRVSAERPVATPMATFIYKADGSLVIRREEPSGTGLWSWSEELPAGRYGLLIAGTDPAEVRLADTEDRARAYAEVVPSGNDSLLASLDSPFYLEASDEVRLTNGEETAISSSPEDIRRVLRLTIDAGKGFVGASVGGHLTGIASSIRLSDRISMGVGTLRLDFHPSPVGRAGVYEAVAGILGTVVMEGAARGNVCTFSFETAAGERFGYQENLTARLAEAMATGRDTLDLALEVSPAVPIRLYTGIQTRAAVDAFDSTPVSIAVGTSAGDYTEHWTGIATDSEIELDPERYYPTDGSELFIRSYHPAAPHVDGEVHYDLTGQEDLMLTEEQRGSLASRFDATLTPLVHKHLLTQLSFKLLIANAPDNCRVRGVSLNGLAASAKISLSEGKVIPVGDPMSVGIYVDPGTGGIPLVSGIADMPGFILVQPEATFTIDLILAVDDNASNDLVFTNIPVTFEGGGGEPGNAYRVEISLELPDDPDVPDDDTDDDIPGPMDKYKVAIKATIIPWNMGNNGSADL</sequence>
<dbReference type="Proteomes" id="UP000195950">
    <property type="component" value="Unassembled WGS sequence"/>
</dbReference>
<proteinExistence type="predicted"/>
<dbReference type="RefSeq" id="WP_087344584.1">
    <property type="nucleotide sequence ID" value="NZ_NFJX01000008.1"/>
</dbReference>
<evidence type="ECO:0000313" key="2">
    <source>
        <dbReference type="Proteomes" id="UP000195950"/>
    </source>
</evidence>
<dbReference type="EMBL" id="NFJX01000008">
    <property type="protein sequence ID" value="OUP18942.1"/>
    <property type="molecule type" value="Genomic_DNA"/>
</dbReference>
<accession>A0A1Y4IQ06</accession>